<comment type="caution">
    <text evidence="1">The sequence shown here is derived from an EMBL/GenBank/DDBJ whole genome shotgun (WGS) entry which is preliminary data.</text>
</comment>
<name>A0A6L8T2G4_9FIRM</name>
<evidence type="ECO:0000313" key="1">
    <source>
        <dbReference type="EMBL" id="MZL32621.1"/>
    </source>
</evidence>
<accession>A0A6L8T2G4</accession>
<proteinExistence type="predicted"/>
<evidence type="ECO:0000313" key="2">
    <source>
        <dbReference type="Proteomes" id="UP000477285"/>
    </source>
</evidence>
<protein>
    <recommendedName>
        <fullName evidence="3">Mu-like prophage protein Com</fullName>
    </recommendedName>
</protein>
<gene>
    <name evidence="1" type="ORF">GT728_05225</name>
</gene>
<sequence length="68" mass="7714">MGGKAKIEKTFLKVHCPCCGNGRLFDIGLEAKGTVRIKCPVCRNPVEIQLENCDESRQKRLTAYYRNI</sequence>
<organism evidence="1 2">
    <name type="scientific">Blautia wexlerae</name>
    <dbReference type="NCBI Taxonomy" id="418240"/>
    <lineage>
        <taxon>Bacteria</taxon>
        <taxon>Bacillati</taxon>
        <taxon>Bacillota</taxon>
        <taxon>Clostridia</taxon>
        <taxon>Lachnospirales</taxon>
        <taxon>Lachnospiraceae</taxon>
        <taxon>Blautia</taxon>
    </lineage>
</organism>
<dbReference type="AlphaFoldDB" id="A0A6L8T2G4"/>
<dbReference type="EMBL" id="WWVQ01000009">
    <property type="protein sequence ID" value="MZL32621.1"/>
    <property type="molecule type" value="Genomic_DNA"/>
</dbReference>
<evidence type="ECO:0008006" key="3">
    <source>
        <dbReference type="Google" id="ProtNLM"/>
    </source>
</evidence>
<reference evidence="1 2" key="1">
    <citation type="journal article" date="2019" name="Nat. Med.">
        <title>A library of human gut bacterial isolates paired with longitudinal multiomics data enables mechanistic microbiome research.</title>
        <authorList>
            <person name="Poyet M."/>
            <person name="Groussin M."/>
            <person name="Gibbons S.M."/>
            <person name="Avila-Pacheco J."/>
            <person name="Jiang X."/>
            <person name="Kearney S.M."/>
            <person name="Perrotta A.R."/>
            <person name="Berdy B."/>
            <person name="Zhao S."/>
            <person name="Lieberman T.D."/>
            <person name="Swanson P.K."/>
            <person name="Smith M."/>
            <person name="Roesemann S."/>
            <person name="Alexander J.E."/>
            <person name="Rich S.A."/>
            <person name="Livny J."/>
            <person name="Vlamakis H."/>
            <person name="Clish C."/>
            <person name="Bullock K."/>
            <person name="Deik A."/>
            <person name="Scott J."/>
            <person name="Pierce K.A."/>
            <person name="Xavier R.J."/>
            <person name="Alm E.J."/>
        </authorList>
    </citation>
    <scope>NUCLEOTIDE SEQUENCE [LARGE SCALE GENOMIC DNA]</scope>
    <source>
        <strain evidence="1 2">BIOML-A1</strain>
    </source>
</reference>
<dbReference type="Proteomes" id="UP000477285">
    <property type="component" value="Unassembled WGS sequence"/>
</dbReference>
<dbReference type="RefSeq" id="WP_049946931.1">
    <property type="nucleotide sequence ID" value="NZ_JAAINC010000037.1"/>
</dbReference>